<reference evidence="5" key="1">
    <citation type="submission" date="2020-08" db="EMBL/GenBank/DDBJ databases">
        <title>Genome public.</title>
        <authorList>
            <person name="Liu C."/>
            <person name="Sun Q."/>
        </authorList>
    </citation>
    <scope>NUCLEOTIDE SEQUENCE</scope>
    <source>
        <strain evidence="5">BX1005</strain>
    </source>
</reference>
<keyword evidence="6" id="KW-1185">Reference proteome</keyword>
<dbReference type="GO" id="GO:0016301">
    <property type="term" value="F:kinase activity"/>
    <property type="evidence" value="ECO:0007669"/>
    <property type="project" value="UniProtKB-KW"/>
</dbReference>
<dbReference type="Pfam" id="PF00294">
    <property type="entry name" value="PfkB"/>
    <property type="match status" value="1"/>
</dbReference>
<keyword evidence="2" id="KW-0808">Transferase</keyword>
<dbReference type="AlphaFoldDB" id="A0A923RRU4"/>
<dbReference type="SUPFAM" id="SSF53613">
    <property type="entry name" value="Ribokinase-like"/>
    <property type="match status" value="1"/>
</dbReference>
<dbReference type="RefSeq" id="WP_186865956.1">
    <property type="nucleotide sequence ID" value="NZ_JACOPH010000001.1"/>
</dbReference>
<accession>A0A923RRU4</accession>
<dbReference type="EMBL" id="JACOPH010000001">
    <property type="protein sequence ID" value="MBC5712927.1"/>
    <property type="molecule type" value="Genomic_DNA"/>
</dbReference>
<name>A0A923RRU4_9FIRM</name>
<dbReference type="PANTHER" id="PTHR43085">
    <property type="entry name" value="HEXOKINASE FAMILY MEMBER"/>
    <property type="match status" value="1"/>
</dbReference>
<dbReference type="InterPro" id="IPR011611">
    <property type="entry name" value="PfkB_dom"/>
</dbReference>
<dbReference type="InterPro" id="IPR029056">
    <property type="entry name" value="Ribokinase-like"/>
</dbReference>
<dbReference type="PANTHER" id="PTHR43085:SF54">
    <property type="entry name" value="PUTATIVE-RELATED"/>
    <property type="match status" value="1"/>
</dbReference>
<evidence type="ECO:0000256" key="1">
    <source>
        <dbReference type="ARBA" id="ARBA00010688"/>
    </source>
</evidence>
<comment type="caution">
    <text evidence="5">The sequence shown here is derived from an EMBL/GenBank/DDBJ whole genome shotgun (WGS) entry which is preliminary data.</text>
</comment>
<evidence type="ECO:0000259" key="4">
    <source>
        <dbReference type="Pfam" id="PF00294"/>
    </source>
</evidence>
<keyword evidence="3 5" id="KW-0418">Kinase</keyword>
<dbReference type="Gene3D" id="3.40.1190.20">
    <property type="match status" value="1"/>
</dbReference>
<evidence type="ECO:0000313" key="5">
    <source>
        <dbReference type="EMBL" id="MBC5712927.1"/>
    </source>
</evidence>
<comment type="similarity">
    <text evidence="1">Belongs to the carbohydrate kinase PfkB family.</text>
</comment>
<evidence type="ECO:0000313" key="6">
    <source>
        <dbReference type="Proteomes" id="UP000606720"/>
    </source>
</evidence>
<dbReference type="InterPro" id="IPR050306">
    <property type="entry name" value="PfkB_Carbo_kinase"/>
</dbReference>
<dbReference type="Proteomes" id="UP000606720">
    <property type="component" value="Unassembled WGS sequence"/>
</dbReference>
<protein>
    <submittedName>
        <fullName evidence="5">Carbohydrate kinase</fullName>
    </submittedName>
</protein>
<feature type="domain" description="Carbohydrate kinase PfkB" evidence="4">
    <location>
        <begin position="1"/>
        <end position="311"/>
    </location>
</feature>
<evidence type="ECO:0000256" key="2">
    <source>
        <dbReference type="ARBA" id="ARBA00022679"/>
    </source>
</evidence>
<sequence length="318" mass="35111">MKRLLAIGEALIDFIPGETEKPIKSVESFHPSVGGAPANVCGAFRKLGGGAGMITQLGNDPFGDKIVEEFQTYGIDCAYIKRTDQANTSLAFVALKEDGNREFSFYRKPGADMLLEPETIKKDWFIDAYALHFCSVSLGDFPMKRAHERAIAYAKDAGAIISFDINLRPALWESTEALRQAVLEFLPKADIIKISDEELFFVTGKENIEDALEELFTGNVRLVIFTKGADGAEAHTKTDKAVSKAEKVEAIDTTGAGDAFIGSFLYQLYEDGITVNDLDKISMEQMKRYLDFSNTYCGKSVLKQGVIASYPDMNEMRS</sequence>
<gene>
    <name evidence="5" type="ORF">H8S17_01665</name>
</gene>
<organism evidence="5 6">
    <name type="scientific">Roseburia zhanii</name>
    <dbReference type="NCBI Taxonomy" id="2763064"/>
    <lineage>
        <taxon>Bacteria</taxon>
        <taxon>Bacillati</taxon>
        <taxon>Bacillota</taxon>
        <taxon>Clostridia</taxon>
        <taxon>Lachnospirales</taxon>
        <taxon>Lachnospiraceae</taxon>
        <taxon>Roseburia</taxon>
    </lineage>
</organism>
<evidence type="ECO:0000256" key="3">
    <source>
        <dbReference type="ARBA" id="ARBA00022777"/>
    </source>
</evidence>
<proteinExistence type="inferred from homology"/>
<dbReference type="CDD" id="cd01167">
    <property type="entry name" value="bac_FRK"/>
    <property type="match status" value="1"/>
</dbReference>